<dbReference type="KEGG" id="smo:SELMODRAFT_409758"/>
<organism evidence="3">
    <name type="scientific">Selaginella moellendorffii</name>
    <name type="common">Spikemoss</name>
    <dbReference type="NCBI Taxonomy" id="88036"/>
    <lineage>
        <taxon>Eukaryota</taxon>
        <taxon>Viridiplantae</taxon>
        <taxon>Streptophyta</taxon>
        <taxon>Embryophyta</taxon>
        <taxon>Tracheophyta</taxon>
        <taxon>Lycopodiopsida</taxon>
        <taxon>Selaginellales</taxon>
        <taxon>Selaginellaceae</taxon>
        <taxon>Selaginella</taxon>
    </lineage>
</organism>
<name>D8RCC7_SELML</name>
<dbReference type="Proteomes" id="UP000001514">
    <property type="component" value="Unassembled WGS sequence"/>
</dbReference>
<proteinExistence type="predicted"/>
<dbReference type="AlphaFoldDB" id="D8RCC7"/>
<keyword evidence="3" id="KW-1185">Reference proteome</keyword>
<accession>D8RCC7</accession>
<feature type="region of interest" description="Disordered" evidence="1">
    <location>
        <begin position="1"/>
        <end position="39"/>
    </location>
</feature>
<evidence type="ECO:0000313" key="3">
    <source>
        <dbReference type="Proteomes" id="UP000001514"/>
    </source>
</evidence>
<sequence length="204" mass="22206">MVDPDLDVNMQKPYGSRERGNAKPTYSIGEVGGGGENATPGAIGGGVDLSGRNGKHITSVEGYKNEVVTMLEADMILNERSHWMHLAYNLNMAIYTSFTEVGLGHTGGSFIVSSSFPRTNCIDMVTHKINDTCGGRGSKPTWRLNLECHKINMLRVVYLVSSAYGFFGCGLGKANCQGRAKLIPENYAMRGKRTLNCDKLSCIF</sequence>
<dbReference type="HOGENOM" id="CLU_1345206_0_0_1"/>
<dbReference type="InParanoid" id="D8RCC7"/>
<protein>
    <submittedName>
        <fullName evidence="2">Uncharacterized protein</fullName>
    </submittedName>
</protein>
<gene>
    <name evidence="2" type="ORF">SELMODRAFT_409758</name>
</gene>
<reference evidence="2 3" key="1">
    <citation type="journal article" date="2011" name="Science">
        <title>The Selaginella genome identifies genetic changes associated with the evolution of vascular plants.</title>
        <authorList>
            <person name="Banks J.A."/>
            <person name="Nishiyama T."/>
            <person name="Hasebe M."/>
            <person name="Bowman J.L."/>
            <person name="Gribskov M."/>
            <person name="dePamphilis C."/>
            <person name="Albert V.A."/>
            <person name="Aono N."/>
            <person name="Aoyama T."/>
            <person name="Ambrose B.A."/>
            <person name="Ashton N.W."/>
            <person name="Axtell M.J."/>
            <person name="Barker E."/>
            <person name="Barker M.S."/>
            <person name="Bennetzen J.L."/>
            <person name="Bonawitz N.D."/>
            <person name="Chapple C."/>
            <person name="Cheng C."/>
            <person name="Correa L.G."/>
            <person name="Dacre M."/>
            <person name="DeBarry J."/>
            <person name="Dreyer I."/>
            <person name="Elias M."/>
            <person name="Engstrom E.M."/>
            <person name="Estelle M."/>
            <person name="Feng L."/>
            <person name="Finet C."/>
            <person name="Floyd S.K."/>
            <person name="Frommer W.B."/>
            <person name="Fujita T."/>
            <person name="Gramzow L."/>
            <person name="Gutensohn M."/>
            <person name="Harholt J."/>
            <person name="Hattori M."/>
            <person name="Heyl A."/>
            <person name="Hirai T."/>
            <person name="Hiwatashi Y."/>
            <person name="Ishikawa M."/>
            <person name="Iwata M."/>
            <person name="Karol K.G."/>
            <person name="Koehler B."/>
            <person name="Kolukisaoglu U."/>
            <person name="Kubo M."/>
            <person name="Kurata T."/>
            <person name="Lalonde S."/>
            <person name="Li K."/>
            <person name="Li Y."/>
            <person name="Litt A."/>
            <person name="Lyons E."/>
            <person name="Manning G."/>
            <person name="Maruyama T."/>
            <person name="Michael T.P."/>
            <person name="Mikami K."/>
            <person name="Miyazaki S."/>
            <person name="Morinaga S."/>
            <person name="Murata T."/>
            <person name="Mueller-Roeber B."/>
            <person name="Nelson D.R."/>
            <person name="Obara M."/>
            <person name="Oguri Y."/>
            <person name="Olmstead R.G."/>
            <person name="Onodera N."/>
            <person name="Petersen B.L."/>
            <person name="Pils B."/>
            <person name="Prigge M."/>
            <person name="Rensing S.A."/>
            <person name="Riano-Pachon D.M."/>
            <person name="Roberts A.W."/>
            <person name="Sato Y."/>
            <person name="Scheller H.V."/>
            <person name="Schulz B."/>
            <person name="Schulz C."/>
            <person name="Shakirov E.V."/>
            <person name="Shibagaki N."/>
            <person name="Shinohara N."/>
            <person name="Shippen D.E."/>
            <person name="Soerensen I."/>
            <person name="Sotooka R."/>
            <person name="Sugimoto N."/>
            <person name="Sugita M."/>
            <person name="Sumikawa N."/>
            <person name="Tanurdzic M."/>
            <person name="Theissen G."/>
            <person name="Ulvskov P."/>
            <person name="Wakazuki S."/>
            <person name="Weng J.K."/>
            <person name="Willats W.W."/>
            <person name="Wipf D."/>
            <person name="Wolf P.G."/>
            <person name="Yang L."/>
            <person name="Zimmer A.D."/>
            <person name="Zhu Q."/>
            <person name="Mitros T."/>
            <person name="Hellsten U."/>
            <person name="Loque D."/>
            <person name="Otillar R."/>
            <person name="Salamov A."/>
            <person name="Schmutz J."/>
            <person name="Shapiro H."/>
            <person name="Lindquist E."/>
            <person name="Lucas S."/>
            <person name="Rokhsar D."/>
            <person name="Grigoriev I.V."/>
        </authorList>
    </citation>
    <scope>NUCLEOTIDE SEQUENCE [LARGE SCALE GENOMIC DNA]</scope>
</reference>
<feature type="compositionally biased region" description="Gly residues" evidence="1">
    <location>
        <begin position="30"/>
        <end position="39"/>
    </location>
</feature>
<evidence type="ECO:0000313" key="2">
    <source>
        <dbReference type="EMBL" id="EFJ30108.1"/>
    </source>
</evidence>
<dbReference type="EMBL" id="GL377576">
    <property type="protein sequence ID" value="EFJ30108.1"/>
    <property type="molecule type" value="Genomic_DNA"/>
</dbReference>
<evidence type="ECO:0000256" key="1">
    <source>
        <dbReference type="SAM" id="MobiDB-lite"/>
    </source>
</evidence>
<dbReference type="Gramene" id="EFJ30108">
    <property type="protein sequence ID" value="EFJ30108"/>
    <property type="gene ID" value="SELMODRAFT_409758"/>
</dbReference>